<dbReference type="RefSeq" id="WP_320500955.1">
    <property type="nucleotide sequence ID" value="NZ_JAXCLX010000001.1"/>
</dbReference>
<protein>
    <submittedName>
        <fullName evidence="3">Polymer-forming cytoskeletal protein</fullName>
    </submittedName>
</protein>
<organism evidence="3 4">
    <name type="scientific">Dongia rigui</name>
    <dbReference type="NCBI Taxonomy" id="940149"/>
    <lineage>
        <taxon>Bacteria</taxon>
        <taxon>Pseudomonadati</taxon>
        <taxon>Pseudomonadota</taxon>
        <taxon>Alphaproteobacteria</taxon>
        <taxon>Rhodospirillales</taxon>
        <taxon>Dongiaceae</taxon>
        <taxon>Dongia</taxon>
    </lineage>
</organism>
<feature type="region of interest" description="Disordered" evidence="2">
    <location>
        <begin position="1"/>
        <end position="21"/>
    </location>
</feature>
<comment type="similarity">
    <text evidence="1">Belongs to the bactofilin family.</text>
</comment>
<evidence type="ECO:0000256" key="1">
    <source>
        <dbReference type="ARBA" id="ARBA00044755"/>
    </source>
</evidence>
<evidence type="ECO:0000313" key="3">
    <source>
        <dbReference type="EMBL" id="MDY0872528.1"/>
    </source>
</evidence>
<feature type="compositionally biased region" description="Polar residues" evidence="2">
    <location>
        <begin position="1"/>
        <end position="11"/>
    </location>
</feature>
<accession>A0ABU5DYY4</accession>
<keyword evidence="4" id="KW-1185">Reference proteome</keyword>
<reference evidence="3 4" key="1">
    <citation type="journal article" date="2013" name="Antonie Van Leeuwenhoek">
        <title>Dongia rigui sp. nov., isolated from freshwater of a large wetland in Korea.</title>
        <authorList>
            <person name="Baik K.S."/>
            <person name="Hwang Y.M."/>
            <person name="Choi J.S."/>
            <person name="Kwon J."/>
            <person name="Seong C.N."/>
        </authorList>
    </citation>
    <scope>NUCLEOTIDE SEQUENCE [LARGE SCALE GENOMIC DNA]</scope>
    <source>
        <strain evidence="3 4">04SU4-P</strain>
    </source>
</reference>
<name>A0ABU5DYY4_9PROT</name>
<dbReference type="EMBL" id="JAXCLX010000001">
    <property type="protein sequence ID" value="MDY0872528.1"/>
    <property type="molecule type" value="Genomic_DNA"/>
</dbReference>
<dbReference type="Pfam" id="PF04519">
    <property type="entry name" value="Bactofilin"/>
    <property type="match status" value="1"/>
</dbReference>
<proteinExistence type="inferred from homology"/>
<dbReference type="InterPro" id="IPR007607">
    <property type="entry name" value="BacA/B"/>
</dbReference>
<dbReference type="Proteomes" id="UP001271769">
    <property type="component" value="Unassembled WGS sequence"/>
</dbReference>
<gene>
    <name evidence="3" type="ORF">SMD31_11360</name>
</gene>
<evidence type="ECO:0000256" key="2">
    <source>
        <dbReference type="SAM" id="MobiDB-lite"/>
    </source>
</evidence>
<comment type="caution">
    <text evidence="3">The sequence shown here is derived from an EMBL/GenBank/DDBJ whole genome shotgun (WGS) entry which is preliminary data.</text>
</comment>
<dbReference type="PANTHER" id="PTHR35024:SF4">
    <property type="entry name" value="POLYMER-FORMING CYTOSKELETAL PROTEIN"/>
    <property type="match status" value="1"/>
</dbReference>
<sequence length="156" mass="16366">MFSKVNKSGQPATVHDTPRPSVKAGIPSIISADLRITGDLVCSGDVQIDGWVEGDIQSRNITIGEGATVQGGLQAESVRICGLVNGEVRADMVVLEKTARVTGDILHKSLAIEQGAYLEGMCRRTDTHPVTAVATSTEAPKDIAKEIVGEKKAATA</sequence>
<evidence type="ECO:0000313" key="4">
    <source>
        <dbReference type="Proteomes" id="UP001271769"/>
    </source>
</evidence>
<dbReference type="PANTHER" id="PTHR35024">
    <property type="entry name" value="HYPOTHETICAL CYTOSOLIC PROTEIN"/>
    <property type="match status" value="1"/>
</dbReference>